<evidence type="ECO:0000313" key="1">
    <source>
        <dbReference type="Ensembl" id="ENSZALP00000013901.1"/>
    </source>
</evidence>
<dbReference type="AlphaFoldDB" id="A0A8D2MUB6"/>
<reference evidence="1" key="2">
    <citation type="submission" date="2025-09" db="UniProtKB">
        <authorList>
            <consortium name="Ensembl"/>
        </authorList>
    </citation>
    <scope>IDENTIFICATION</scope>
</reference>
<protein>
    <submittedName>
        <fullName evidence="1">Uncharacterized protein</fullName>
    </submittedName>
</protein>
<name>A0A8D2MUB6_ZONAL</name>
<reference evidence="1" key="1">
    <citation type="submission" date="2025-08" db="UniProtKB">
        <authorList>
            <consortium name="Ensembl"/>
        </authorList>
    </citation>
    <scope>IDENTIFICATION</scope>
</reference>
<accession>A0A8D2MUB6</accession>
<proteinExistence type="predicted"/>
<organism evidence="1 2">
    <name type="scientific">Zonotrichia albicollis</name>
    <name type="common">White-throated sparrow</name>
    <name type="synonym">Fringilla albicollis</name>
    <dbReference type="NCBI Taxonomy" id="44394"/>
    <lineage>
        <taxon>Eukaryota</taxon>
        <taxon>Metazoa</taxon>
        <taxon>Chordata</taxon>
        <taxon>Craniata</taxon>
        <taxon>Vertebrata</taxon>
        <taxon>Euteleostomi</taxon>
        <taxon>Archelosauria</taxon>
        <taxon>Archosauria</taxon>
        <taxon>Dinosauria</taxon>
        <taxon>Saurischia</taxon>
        <taxon>Theropoda</taxon>
        <taxon>Coelurosauria</taxon>
        <taxon>Aves</taxon>
        <taxon>Neognathae</taxon>
        <taxon>Neoaves</taxon>
        <taxon>Telluraves</taxon>
        <taxon>Australaves</taxon>
        <taxon>Passeriformes</taxon>
        <taxon>Passerellidae</taxon>
        <taxon>Zonotrichia</taxon>
    </lineage>
</organism>
<sequence>MKIKPTLQTANNKLCLFLYFLERFPCRQIASHGDLPCGKSYLRIIQLDIPGMEECLNIASSIEVSSCHQPENLQVLSSPQP</sequence>
<dbReference type="Ensembl" id="ENSZALT00000018932.1">
    <property type="protein sequence ID" value="ENSZALP00000013901.1"/>
    <property type="gene ID" value="ENSZALG00000011562.1"/>
</dbReference>
<dbReference type="Proteomes" id="UP000694413">
    <property type="component" value="Unassembled WGS sequence"/>
</dbReference>
<evidence type="ECO:0000313" key="2">
    <source>
        <dbReference type="Proteomes" id="UP000694413"/>
    </source>
</evidence>
<keyword evidence="2" id="KW-1185">Reference proteome</keyword>